<reference evidence="2 3" key="1">
    <citation type="submission" date="2018-06" db="EMBL/GenBank/DDBJ databases">
        <title>Complete Genomes of Monosporascus.</title>
        <authorList>
            <person name="Robinson A.J."/>
            <person name="Natvig D.O."/>
        </authorList>
    </citation>
    <scope>NUCLEOTIDE SEQUENCE [LARGE SCALE GENOMIC DNA]</scope>
    <source>
        <strain evidence="2 3">CBS 609.92</strain>
    </source>
</reference>
<sequence length="138" mass="14967">MDTTTRHEQDTGGRQPSSPPPLPPKSSPSHRGLVKGALKSPATKRPEHPKSYTLPKTDGEVTIRKAADRKRRRLAAYGNRNVGEEAGLRHGSGGDVRRPAALYSRLRRLAPQIHYRLQAEGALTMSGPAIKGAPPEPI</sequence>
<organism evidence="2 3">
    <name type="scientific">Monosporascus cannonballus</name>
    <dbReference type="NCBI Taxonomy" id="155416"/>
    <lineage>
        <taxon>Eukaryota</taxon>
        <taxon>Fungi</taxon>
        <taxon>Dikarya</taxon>
        <taxon>Ascomycota</taxon>
        <taxon>Pezizomycotina</taxon>
        <taxon>Sordariomycetes</taxon>
        <taxon>Xylariomycetidae</taxon>
        <taxon>Xylariales</taxon>
        <taxon>Xylariales incertae sedis</taxon>
        <taxon>Monosporascus</taxon>
    </lineage>
</organism>
<feature type="compositionally biased region" description="Basic and acidic residues" evidence="1">
    <location>
        <begin position="1"/>
        <end position="11"/>
    </location>
</feature>
<accession>A0ABY0GZY4</accession>
<evidence type="ECO:0000313" key="2">
    <source>
        <dbReference type="EMBL" id="RYO78472.1"/>
    </source>
</evidence>
<proteinExistence type="predicted"/>
<evidence type="ECO:0000313" key="3">
    <source>
        <dbReference type="Proteomes" id="UP000294003"/>
    </source>
</evidence>
<protein>
    <submittedName>
        <fullName evidence="2">Uncharacterized protein</fullName>
    </submittedName>
</protein>
<dbReference type="Proteomes" id="UP000294003">
    <property type="component" value="Unassembled WGS sequence"/>
</dbReference>
<gene>
    <name evidence="2" type="ORF">DL762_008684</name>
</gene>
<comment type="caution">
    <text evidence="2">The sequence shown here is derived from an EMBL/GenBank/DDBJ whole genome shotgun (WGS) entry which is preliminary data.</text>
</comment>
<keyword evidence="3" id="KW-1185">Reference proteome</keyword>
<name>A0ABY0GZY4_9PEZI</name>
<dbReference type="EMBL" id="QJNS01000382">
    <property type="protein sequence ID" value="RYO78472.1"/>
    <property type="molecule type" value="Genomic_DNA"/>
</dbReference>
<evidence type="ECO:0000256" key="1">
    <source>
        <dbReference type="SAM" id="MobiDB-lite"/>
    </source>
</evidence>
<feature type="compositionally biased region" description="Pro residues" evidence="1">
    <location>
        <begin position="17"/>
        <end position="26"/>
    </location>
</feature>
<feature type="region of interest" description="Disordered" evidence="1">
    <location>
        <begin position="1"/>
        <end position="64"/>
    </location>
</feature>